<accession>A0ABQ5UBC8</accession>
<evidence type="ECO:0000259" key="1">
    <source>
        <dbReference type="Pfam" id="PF00149"/>
    </source>
</evidence>
<dbReference type="Pfam" id="PF00149">
    <property type="entry name" value="Metallophos"/>
    <property type="match status" value="1"/>
</dbReference>
<dbReference type="InterPro" id="IPR004843">
    <property type="entry name" value="Calcineurin-like_PHP"/>
</dbReference>
<reference evidence="2" key="2">
    <citation type="submission" date="2023-01" db="EMBL/GenBank/DDBJ databases">
        <title>Draft genome sequence of Devosia yakushimensis strain NBRC 103855.</title>
        <authorList>
            <person name="Sun Q."/>
            <person name="Mori K."/>
        </authorList>
    </citation>
    <scope>NUCLEOTIDE SEQUENCE</scope>
    <source>
        <strain evidence="2">NBRC 103855</strain>
    </source>
</reference>
<dbReference type="InterPro" id="IPR029052">
    <property type="entry name" value="Metallo-depent_PP-like"/>
</dbReference>
<comment type="caution">
    <text evidence="2">The sequence shown here is derived from an EMBL/GenBank/DDBJ whole genome shotgun (WGS) entry which is preliminary data.</text>
</comment>
<name>A0ABQ5UBC8_9HYPH</name>
<dbReference type="InterPro" id="IPR050126">
    <property type="entry name" value="Ap4A_hydrolase"/>
</dbReference>
<dbReference type="PANTHER" id="PTHR42850">
    <property type="entry name" value="METALLOPHOSPHOESTERASE"/>
    <property type="match status" value="1"/>
</dbReference>
<evidence type="ECO:0000313" key="2">
    <source>
        <dbReference type="EMBL" id="GLQ09179.1"/>
    </source>
</evidence>
<protein>
    <submittedName>
        <fullName evidence="2">Serine/threonine protein phosphatase</fullName>
    </submittedName>
</protein>
<reference evidence="2" key="1">
    <citation type="journal article" date="2014" name="Int. J. Syst. Evol. Microbiol.">
        <title>Complete genome of a new Firmicutes species belonging to the dominant human colonic microbiota ('Ruminococcus bicirculans') reveals two chromosomes and a selective capacity to utilize plant glucans.</title>
        <authorList>
            <consortium name="NISC Comparative Sequencing Program"/>
            <person name="Wegmann U."/>
            <person name="Louis P."/>
            <person name="Goesmann A."/>
            <person name="Henrissat B."/>
            <person name="Duncan S.H."/>
            <person name="Flint H.J."/>
        </authorList>
    </citation>
    <scope>NUCLEOTIDE SEQUENCE</scope>
    <source>
        <strain evidence="2">NBRC 103855</strain>
    </source>
</reference>
<dbReference type="PANTHER" id="PTHR42850:SF4">
    <property type="entry name" value="ZINC-DEPENDENT ENDOPOLYPHOSPHATASE"/>
    <property type="match status" value="1"/>
</dbReference>
<dbReference type="Gene3D" id="3.60.21.10">
    <property type="match status" value="1"/>
</dbReference>
<dbReference type="CDD" id="cd00144">
    <property type="entry name" value="MPP_PPP_family"/>
    <property type="match status" value="1"/>
</dbReference>
<evidence type="ECO:0000313" key="3">
    <source>
        <dbReference type="Proteomes" id="UP001161406"/>
    </source>
</evidence>
<dbReference type="EMBL" id="BSNG01000001">
    <property type="protein sequence ID" value="GLQ09179.1"/>
    <property type="molecule type" value="Genomic_DNA"/>
</dbReference>
<feature type="domain" description="Calcineurin-like phosphoesterase" evidence="1">
    <location>
        <begin position="38"/>
        <end position="228"/>
    </location>
</feature>
<gene>
    <name evidence="2" type="ORF">GCM10007913_11110</name>
</gene>
<dbReference type="RefSeq" id="WP_284388721.1">
    <property type="nucleotide sequence ID" value="NZ_BSNG01000001.1"/>
</dbReference>
<dbReference type="Proteomes" id="UP001161406">
    <property type="component" value="Unassembled WGS sequence"/>
</dbReference>
<sequence length="272" mass="29501">MPQANMLSLLRRLLPQRQSEPEPQGRQRLVADEWPGAIYAIGDIHGCLAELQRIEQMILEDAAGTNGEIWLVYLGDYVDRGPNSAGVIDHLLTPAPPGTRRICLAGNHEELMLTYCRNPAAGAQWMKLGALETLQSYGMPMAGFTTATLQARLASLRGHIPSSHLDFLESLPVALSLPGVVLVHAGMRPDIPLEQQSDDVLQWMRYDPAAEPARRTGLLVVHGHTPASVPYVSPGRICIDTGAYATGRLTAIRLAPGESPRLLTATVRNPAS</sequence>
<dbReference type="SUPFAM" id="SSF56300">
    <property type="entry name" value="Metallo-dependent phosphatases"/>
    <property type="match status" value="1"/>
</dbReference>
<organism evidence="2 3">
    <name type="scientific">Devosia yakushimensis</name>
    <dbReference type="NCBI Taxonomy" id="470028"/>
    <lineage>
        <taxon>Bacteria</taxon>
        <taxon>Pseudomonadati</taxon>
        <taxon>Pseudomonadota</taxon>
        <taxon>Alphaproteobacteria</taxon>
        <taxon>Hyphomicrobiales</taxon>
        <taxon>Devosiaceae</taxon>
        <taxon>Devosia</taxon>
    </lineage>
</organism>
<keyword evidence="3" id="KW-1185">Reference proteome</keyword>
<proteinExistence type="predicted"/>